<accession>A0A345M7Y9</accession>
<reference evidence="1 2" key="1">
    <citation type="submission" date="2018-07" db="EMBL/GenBank/DDBJ databases">
        <authorList>
            <person name="Boyd E.M."/>
            <person name="Barkley D.B."/>
            <person name="Naeem H."/>
            <person name="Vanhorne R."/>
            <person name="Nayek S."/>
            <person name="Layton S.R."/>
            <person name="Hughes L.E."/>
            <person name="Garlena R.A."/>
            <person name="Russell D.A."/>
            <person name="Pope W.H."/>
            <person name="Jacobs-Sera D."/>
            <person name="Hatfull G.F."/>
        </authorList>
    </citation>
    <scope>NUCLEOTIDE SEQUENCE [LARGE SCALE GENOMIC DNA]</scope>
</reference>
<protein>
    <submittedName>
        <fullName evidence="1">Uncharacterized protein</fullName>
    </submittedName>
</protein>
<dbReference type="Proteomes" id="UP000259040">
    <property type="component" value="Segment"/>
</dbReference>
<sequence>MALVGNSNTCWFQRCGNKPIHRIRYYNKTVMVCNKHKNLDGAGCAPSRRRPKGSA</sequence>
<gene>
    <name evidence="1" type="primary">105</name>
    <name evidence="1" type="ORF">SEA_STARBOW_105</name>
</gene>
<name>A0A345M7Y9_9CAUD</name>
<organism evidence="1 2">
    <name type="scientific">Streptomyces phage Starbow</name>
    <dbReference type="NCBI Taxonomy" id="2283266"/>
    <lineage>
        <taxon>Viruses</taxon>
        <taxon>Duplodnaviria</taxon>
        <taxon>Heunggongvirae</taxon>
        <taxon>Uroviricota</taxon>
        <taxon>Caudoviricetes</taxon>
        <taxon>Stanwilliamsviridae</taxon>
        <taxon>Boydwoodruffvirinae</taxon>
        <taxon>Karimacvirus</taxon>
        <taxon>Karimacvirus karimac</taxon>
        <taxon>Streptomyces virus Karimac</taxon>
    </lineage>
</organism>
<proteinExistence type="predicted"/>
<dbReference type="EMBL" id="MH576964">
    <property type="protein sequence ID" value="AXH66610.1"/>
    <property type="molecule type" value="Genomic_DNA"/>
</dbReference>
<evidence type="ECO:0000313" key="1">
    <source>
        <dbReference type="EMBL" id="AXH66610.1"/>
    </source>
</evidence>
<evidence type="ECO:0000313" key="2">
    <source>
        <dbReference type="Proteomes" id="UP000259040"/>
    </source>
</evidence>